<dbReference type="PROSITE" id="PS00830">
    <property type="entry name" value="GREAB_2"/>
    <property type="match status" value="1"/>
</dbReference>
<name>A0A368Y2H0_9BURK</name>
<dbReference type="GO" id="GO:0070063">
    <property type="term" value="F:RNA polymerase binding"/>
    <property type="evidence" value="ECO:0007669"/>
    <property type="project" value="InterPro"/>
</dbReference>
<dbReference type="RefSeq" id="WP_114467494.1">
    <property type="nucleotide sequence ID" value="NZ_QPJK01000002.1"/>
</dbReference>
<evidence type="ECO:0000313" key="2">
    <source>
        <dbReference type="EMBL" id="RCW74392.1"/>
    </source>
</evidence>
<dbReference type="AlphaFoldDB" id="A0A368Y2H0"/>
<gene>
    <name evidence="2" type="ORF">DES41_102715</name>
</gene>
<dbReference type="Gene3D" id="3.10.50.30">
    <property type="entry name" value="Transcription elongation factor, GreA/GreB, C-terminal domain"/>
    <property type="match status" value="1"/>
</dbReference>
<dbReference type="EMBL" id="QPJK01000002">
    <property type="protein sequence ID" value="RCW74392.1"/>
    <property type="molecule type" value="Genomic_DNA"/>
</dbReference>
<dbReference type="GO" id="GO:0003677">
    <property type="term" value="F:DNA binding"/>
    <property type="evidence" value="ECO:0007669"/>
    <property type="project" value="InterPro"/>
</dbReference>
<dbReference type="NCBIfam" id="NF004396">
    <property type="entry name" value="PRK05753.1"/>
    <property type="match status" value="1"/>
</dbReference>
<dbReference type="PANTHER" id="PTHR30437">
    <property type="entry name" value="TRANSCRIPTION ELONGATION FACTOR GREA"/>
    <property type="match status" value="1"/>
</dbReference>
<reference evidence="2 3" key="1">
    <citation type="submission" date="2018-07" db="EMBL/GenBank/DDBJ databases">
        <title>Genomic Encyclopedia of Type Strains, Phase IV (KMG-IV): sequencing the most valuable type-strain genomes for metagenomic binning, comparative biology and taxonomic classification.</title>
        <authorList>
            <person name="Goeker M."/>
        </authorList>
    </citation>
    <scope>NUCLEOTIDE SEQUENCE [LARGE SCALE GENOMIC DNA]</scope>
    <source>
        <strain evidence="2 3">DSM 21634</strain>
    </source>
</reference>
<dbReference type="Pfam" id="PF01272">
    <property type="entry name" value="GreA_GreB"/>
    <property type="match status" value="1"/>
</dbReference>
<organism evidence="2 3">
    <name type="scientific">Pseudorhodoferax soli</name>
    <dbReference type="NCBI Taxonomy" id="545864"/>
    <lineage>
        <taxon>Bacteria</taxon>
        <taxon>Pseudomonadati</taxon>
        <taxon>Pseudomonadota</taxon>
        <taxon>Betaproteobacteria</taxon>
        <taxon>Burkholderiales</taxon>
        <taxon>Comamonadaceae</taxon>
    </lineage>
</organism>
<dbReference type="GO" id="GO:0032784">
    <property type="term" value="P:regulation of DNA-templated transcription elongation"/>
    <property type="evidence" value="ECO:0007669"/>
    <property type="project" value="InterPro"/>
</dbReference>
<dbReference type="GO" id="GO:0016301">
    <property type="term" value="F:kinase activity"/>
    <property type="evidence" value="ECO:0007669"/>
    <property type="project" value="UniProtKB-KW"/>
</dbReference>
<accession>A0A368Y2H0</accession>
<dbReference type="Proteomes" id="UP000252884">
    <property type="component" value="Unassembled WGS sequence"/>
</dbReference>
<evidence type="ECO:0000259" key="1">
    <source>
        <dbReference type="Pfam" id="PF01272"/>
    </source>
</evidence>
<proteinExistence type="predicted"/>
<evidence type="ECO:0000313" key="3">
    <source>
        <dbReference type="Proteomes" id="UP000252884"/>
    </source>
</evidence>
<keyword evidence="2" id="KW-0808">Transferase</keyword>
<keyword evidence="3" id="KW-1185">Reference proteome</keyword>
<dbReference type="SUPFAM" id="SSF54534">
    <property type="entry name" value="FKBP-like"/>
    <property type="match status" value="1"/>
</dbReference>
<dbReference type="OrthoDB" id="192847at2"/>
<dbReference type="InterPro" id="IPR018151">
    <property type="entry name" value="TF_GreA/GreB_CS"/>
</dbReference>
<dbReference type="InterPro" id="IPR023459">
    <property type="entry name" value="Tscrpt_elong_fac_GreA/B_fam"/>
</dbReference>
<dbReference type="InterPro" id="IPR001437">
    <property type="entry name" value="Tscrpt_elong_fac_GreA/B_C"/>
</dbReference>
<dbReference type="PANTHER" id="PTHR30437:SF5">
    <property type="entry name" value="REGULATOR OF NUCLEOSIDE DIPHOSPHATE KINASE"/>
    <property type="match status" value="1"/>
</dbReference>
<protein>
    <submittedName>
        <fullName evidence="2">Regulator of nucleoside diphosphate kinase</fullName>
    </submittedName>
</protein>
<keyword evidence="2" id="KW-0418">Kinase</keyword>
<sequence>MNVVSTAAVIRTLSELDHVRVAKLVDAGNPAHADVQALLDNADLVAPTDMAPDVVTMRSRVRVADASGAGPRELTLVYPSEADAAQGQVSVLSPIGTALLGAKVGEMACWALPDGRAAALQVQALLFQPEASGEYLR</sequence>
<comment type="caution">
    <text evidence="2">The sequence shown here is derived from an EMBL/GenBank/DDBJ whole genome shotgun (WGS) entry which is preliminary data.</text>
</comment>
<dbReference type="InterPro" id="IPR036953">
    <property type="entry name" value="GreA/GreB_C_sf"/>
</dbReference>
<dbReference type="GO" id="GO:0006354">
    <property type="term" value="P:DNA-templated transcription elongation"/>
    <property type="evidence" value="ECO:0007669"/>
    <property type="project" value="TreeGrafter"/>
</dbReference>
<feature type="domain" description="Transcription elongation factor GreA/GreB C-terminal" evidence="1">
    <location>
        <begin position="52"/>
        <end position="120"/>
    </location>
</feature>